<dbReference type="Proteomes" id="UP000037393">
    <property type="component" value="Unassembled WGS sequence"/>
</dbReference>
<evidence type="ECO:0000313" key="1">
    <source>
        <dbReference type="EMBL" id="KNC94005.1"/>
    </source>
</evidence>
<dbReference type="EMBL" id="JNGI01000035">
    <property type="protein sequence ID" value="KNC94005.1"/>
    <property type="molecule type" value="Genomic_DNA"/>
</dbReference>
<dbReference type="PATRIC" id="fig|379893.4.peg.3387"/>
<keyword evidence="2" id="KW-1185">Reference proteome</keyword>
<name>A0A0L0GXR2_9ENTR</name>
<protein>
    <submittedName>
        <fullName evidence="1">Uncharacterized protein</fullName>
    </submittedName>
</protein>
<sequence>MGNVNSTSVNELFNSAWNNHEQLANEFDQLQFGHPEIWKNNFVNQALSLYREKYSQLPETFSAEYLSKIEELSGILNNLILLVEYCINVEVAA</sequence>
<reference evidence="1 2" key="1">
    <citation type="journal article" date="2015" name="Appl. Environ. Microbiol.">
        <title>The Enterobacterium Trabulsiella odontotermitis Presents Novel Adaptations Related to Its Association with Fungus-Growing Termites.</title>
        <authorList>
            <person name="Sapountzis P."/>
            <person name="Gruntjes T."/>
            <person name="Otani S."/>
            <person name="Estevez J."/>
            <person name="da Costa R.R."/>
            <person name="Plunkett G.3rd."/>
            <person name="Perna N.T."/>
            <person name="Poulsen M."/>
        </authorList>
    </citation>
    <scope>NUCLEOTIDE SEQUENCE [LARGE SCALE GENOMIC DNA]</scope>
    <source>
        <strain evidence="1 2">12</strain>
    </source>
</reference>
<comment type="caution">
    <text evidence="1">The sequence shown here is derived from an EMBL/GenBank/DDBJ whole genome shotgun (WGS) entry which is preliminary data.</text>
</comment>
<evidence type="ECO:0000313" key="2">
    <source>
        <dbReference type="Proteomes" id="UP000037393"/>
    </source>
</evidence>
<proteinExistence type="predicted"/>
<dbReference type="RefSeq" id="WP_049856697.1">
    <property type="nucleotide sequence ID" value="NZ_JNGI01000035.1"/>
</dbReference>
<organism evidence="1 2">
    <name type="scientific">Trabulsiella odontotermitis</name>
    <dbReference type="NCBI Taxonomy" id="379893"/>
    <lineage>
        <taxon>Bacteria</taxon>
        <taxon>Pseudomonadati</taxon>
        <taxon>Pseudomonadota</taxon>
        <taxon>Gammaproteobacteria</taxon>
        <taxon>Enterobacterales</taxon>
        <taxon>Enterobacteriaceae</taxon>
        <taxon>Trabulsiella</taxon>
    </lineage>
</organism>
<gene>
    <name evidence="1" type="ORF">GM31_16665</name>
</gene>
<dbReference type="AlphaFoldDB" id="A0A0L0GXR2"/>
<accession>A0A0L0GXR2</accession>